<dbReference type="EMBL" id="CAJNOE010002184">
    <property type="protein sequence ID" value="CAF1471820.1"/>
    <property type="molecule type" value="Genomic_DNA"/>
</dbReference>
<gene>
    <name evidence="15" type="ORF">BJG266_LOCUS47927</name>
    <name evidence="16" type="ORF">BJG266_LOCUS47929</name>
    <name evidence="13" type="ORF">IZO911_LOCUS28215</name>
    <name evidence="14" type="ORF">IZO911_LOCUS43500</name>
    <name evidence="10" type="ORF">JYZ213_LOCUS16677</name>
    <name evidence="11" type="ORF">JYZ213_LOCUS16680</name>
    <name evidence="21" type="ORF">KXQ929_LOCUS46310</name>
    <name evidence="19" type="ORF">OXD698_LOCUS14340</name>
    <name evidence="20" type="ORF">OXD698_LOCUS39955</name>
    <name evidence="17" type="ORF">QVE165_LOCUS64977</name>
    <name evidence="18" type="ORF">QVE165_LOCUS64979</name>
    <name evidence="12" type="ORF">VCS650_LOCUS16300</name>
</gene>
<evidence type="ECO:0000256" key="5">
    <source>
        <dbReference type="ARBA" id="ARBA00022792"/>
    </source>
</evidence>
<evidence type="ECO:0000313" key="20">
    <source>
        <dbReference type="EMBL" id="CAF4185017.1"/>
    </source>
</evidence>
<evidence type="ECO:0000313" key="14">
    <source>
        <dbReference type="EMBL" id="CAF1471820.1"/>
    </source>
</evidence>
<comment type="similarity">
    <text evidence="2">Belongs to the COX20 family.</text>
</comment>
<evidence type="ECO:0000256" key="1">
    <source>
        <dbReference type="ARBA" id="ARBA00004273"/>
    </source>
</evidence>
<evidence type="ECO:0000256" key="6">
    <source>
        <dbReference type="ARBA" id="ARBA00022989"/>
    </source>
</evidence>
<evidence type="ECO:0000313" key="15">
    <source>
        <dbReference type="EMBL" id="CAF1572985.1"/>
    </source>
</evidence>
<dbReference type="Proteomes" id="UP000663868">
    <property type="component" value="Unassembled WGS sequence"/>
</dbReference>
<dbReference type="EMBL" id="CAJNOM010006384">
    <property type="protein sequence ID" value="CAF1669855.1"/>
    <property type="molecule type" value="Genomic_DNA"/>
</dbReference>
<dbReference type="Proteomes" id="UP000663860">
    <property type="component" value="Unassembled WGS sequence"/>
</dbReference>
<dbReference type="Proteomes" id="UP000663891">
    <property type="component" value="Unassembled WGS sequence"/>
</dbReference>
<dbReference type="GO" id="GO:0033617">
    <property type="term" value="P:mitochondrial respiratory chain complex IV assembly"/>
    <property type="evidence" value="ECO:0007669"/>
    <property type="project" value="InterPro"/>
</dbReference>
<name>A0A815YMH1_9BILA</name>
<sequence length="166" mass="18721">MAPTNDPADFSKFRSVEPINTDPNLAPASTWDKLKQNFGMFVEVSKNRPLSETLCLKEALIFGIPGSFFCSMAAFLFSTNRRRVFQAAILSLPVLTMGRFTQCRMSKHHERKATILVSKMVQAKMLTDGTAKQAEFEKLFKKSQVELVDFEHQLDEIIAKQQTGGK</sequence>
<accession>A0A815YMH1</accession>
<dbReference type="Proteomes" id="UP000663832">
    <property type="component" value="Unassembled WGS sequence"/>
</dbReference>
<evidence type="ECO:0000256" key="4">
    <source>
        <dbReference type="ARBA" id="ARBA00022692"/>
    </source>
</evidence>
<dbReference type="EMBL" id="CAJNOI010005971">
    <property type="protein sequence ID" value="CAF1572985.1"/>
    <property type="molecule type" value="Genomic_DNA"/>
</dbReference>
<evidence type="ECO:0000313" key="17">
    <source>
        <dbReference type="EMBL" id="CAF1669855.1"/>
    </source>
</evidence>
<evidence type="ECO:0000313" key="11">
    <source>
        <dbReference type="EMBL" id="CAF1013810.1"/>
    </source>
</evidence>
<dbReference type="Proteomes" id="UP000663844">
    <property type="component" value="Unassembled WGS sequence"/>
</dbReference>
<comment type="caution">
    <text evidence="15">The sequence shown here is derived from an EMBL/GenBank/DDBJ whole genome shotgun (WGS) entry which is preliminary data.</text>
</comment>
<evidence type="ECO:0000256" key="2">
    <source>
        <dbReference type="ARBA" id="ARBA00009575"/>
    </source>
</evidence>
<dbReference type="EMBL" id="CAJNON010000145">
    <property type="protein sequence ID" value="CAF1030437.1"/>
    <property type="molecule type" value="Genomic_DNA"/>
</dbReference>
<keyword evidence="5" id="KW-0999">Mitochondrion inner membrane</keyword>
<dbReference type="Proteomes" id="UP000663877">
    <property type="component" value="Unassembled WGS sequence"/>
</dbReference>
<keyword evidence="8 9" id="KW-0472">Membrane</keyword>
<dbReference type="EMBL" id="CAJOAZ010000901">
    <property type="protein sequence ID" value="CAF3732063.1"/>
    <property type="molecule type" value="Genomic_DNA"/>
</dbReference>
<keyword evidence="4 9" id="KW-0812">Transmembrane</keyword>
<dbReference type="Proteomes" id="UP000663845">
    <property type="component" value="Unassembled WGS sequence"/>
</dbReference>
<dbReference type="GO" id="GO:0005743">
    <property type="term" value="C:mitochondrial inner membrane"/>
    <property type="evidence" value="ECO:0007669"/>
    <property type="project" value="UniProtKB-SubCell"/>
</dbReference>
<evidence type="ECO:0000313" key="10">
    <source>
        <dbReference type="EMBL" id="CAF1013753.1"/>
    </source>
</evidence>
<evidence type="ECO:0000313" key="12">
    <source>
        <dbReference type="EMBL" id="CAF1030437.1"/>
    </source>
</evidence>
<dbReference type="EMBL" id="CAJNOG010000151">
    <property type="protein sequence ID" value="CAF1013810.1"/>
    <property type="molecule type" value="Genomic_DNA"/>
</dbReference>
<protein>
    <recommendedName>
        <fullName evidence="3">Cytochrome c oxidase assembly protein COX20, mitochondrial</fullName>
    </recommendedName>
</protein>
<keyword evidence="6 9" id="KW-1133">Transmembrane helix</keyword>
<evidence type="ECO:0000256" key="8">
    <source>
        <dbReference type="ARBA" id="ARBA00023136"/>
    </source>
</evidence>
<dbReference type="InterPro" id="IPR022533">
    <property type="entry name" value="Cox20"/>
</dbReference>
<dbReference type="EMBL" id="CAJNOE010000397">
    <property type="protein sequence ID" value="CAF1194099.1"/>
    <property type="molecule type" value="Genomic_DNA"/>
</dbReference>
<dbReference type="EMBL" id="CAJOAZ010008466">
    <property type="protein sequence ID" value="CAF4185017.1"/>
    <property type="molecule type" value="Genomic_DNA"/>
</dbReference>
<evidence type="ECO:0000313" key="18">
    <source>
        <dbReference type="EMBL" id="CAF1669866.1"/>
    </source>
</evidence>
<organism evidence="15 23">
    <name type="scientific">Adineta steineri</name>
    <dbReference type="NCBI Taxonomy" id="433720"/>
    <lineage>
        <taxon>Eukaryota</taxon>
        <taxon>Metazoa</taxon>
        <taxon>Spiralia</taxon>
        <taxon>Gnathifera</taxon>
        <taxon>Rotifera</taxon>
        <taxon>Eurotatoria</taxon>
        <taxon>Bdelloidea</taxon>
        <taxon>Adinetida</taxon>
        <taxon>Adinetidae</taxon>
        <taxon>Adineta</taxon>
    </lineage>
</organism>
<evidence type="ECO:0000313" key="21">
    <source>
        <dbReference type="EMBL" id="CAF4315139.1"/>
    </source>
</evidence>
<evidence type="ECO:0000256" key="9">
    <source>
        <dbReference type="SAM" id="Phobius"/>
    </source>
</evidence>
<keyword evidence="22" id="KW-1185">Reference proteome</keyword>
<keyword evidence="7" id="KW-0496">Mitochondrion</keyword>
<feature type="transmembrane region" description="Helical" evidence="9">
    <location>
        <begin position="59"/>
        <end position="78"/>
    </location>
</feature>
<evidence type="ECO:0000256" key="7">
    <source>
        <dbReference type="ARBA" id="ARBA00023128"/>
    </source>
</evidence>
<evidence type="ECO:0000256" key="3">
    <source>
        <dbReference type="ARBA" id="ARBA00017689"/>
    </source>
</evidence>
<dbReference type="EMBL" id="CAJNOM010006385">
    <property type="protein sequence ID" value="CAF1669866.1"/>
    <property type="molecule type" value="Genomic_DNA"/>
</dbReference>
<proteinExistence type="inferred from homology"/>
<evidence type="ECO:0000313" key="13">
    <source>
        <dbReference type="EMBL" id="CAF1194099.1"/>
    </source>
</evidence>
<dbReference type="Pfam" id="PF12597">
    <property type="entry name" value="Cox20"/>
    <property type="match status" value="1"/>
</dbReference>
<evidence type="ECO:0000313" key="22">
    <source>
        <dbReference type="Proteomes" id="UP000663832"/>
    </source>
</evidence>
<reference evidence="15" key="1">
    <citation type="submission" date="2021-02" db="EMBL/GenBank/DDBJ databases">
        <authorList>
            <person name="Nowell W R."/>
        </authorList>
    </citation>
    <scope>NUCLEOTIDE SEQUENCE</scope>
</reference>
<dbReference type="EMBL" id="CAJNOG010000151">
    <property type="protein sequence ID" value="CAF1013753.1"/>
    <property type="molecule type" value="Genomic_DNA"/>
</dbReference>
<evidence type="ECO:0000313" key="23">
    <source>
        <dbReference type="Proteomes" id="UP000663877"/>
    </source>
</evidence>
<evidence type="ECO:0000313" key="19">
    <source>
        <dbReference type="EMBL" id="CAF3732063.1"/>
    </source>
</evidence>
<evidence type="ECO:0000313" key="16">
    <source>
        <dbReference type="EMBL" id="CAF1573006.1"/>
    </source>
</evidence>
<dbReference type="EMBL" id="CAJOBB010015285">
    <property type="protein sequence ID" value="CAF4315139.1"/>
    <property type="molecule type" value="Genomic_DNA"/>
</dbReference>
<dbReference type="OrthoDB" id="10001707at2759"/>
<dbReference type="EMBL" id="CAJNOI010005972">
    <property type="protein sequence ID" value="CAF1573006.1"/>
    <property type="molecule type" value="Genomic_DNA"/>
</dbReference>
<comment type="subcellular location">
    <subcellularLocation>
        <location evidence="1">Mitochondrion inner membrane</location>
    </subcellularLocation>
</comment>
<dbReference type="AlphaFoldDB" id="A0A815YMH1"/>